<dbReference type="KEGG" id="tva:4750478"/>
<dbReference type="VEuPathDB" id="TrichDB:TVAGG3_0833370"/>
<evidence type="ECO:0000313" key="1">
    <source>
        <dbReference type="EMBL" id="EAX92765.1"/>
    </source>
</evidence>
<dbReference type="Proteomes" id="UP000001542">
    <property type="component" value="Unassembled WGS sequence"/>
</dbReference>
<accession>A2FQQ6</accession>
<proteinExistence type="predicted"/>
<gene>
    <name evidence="1" type="ORF">TVAG_373650</name>
</gene>
<evidence type="ECO:0000313" key="2">
    <source>
        <dbReference type="Proteomes" id="UP000001542"/>
    </source>
</evidence>
<sequence>MQGIAFTRNLVSMLPAWVGKLLLFEIENPDDPEAGFLKDANYVDGFTFISYGNNTDVRSIIQYLCMRVANAVAIMSPLRHFKFGNKFIENVRSNIFGRTNYFYTFIDNNTYDKSPAASIQVAYMMASNIGKLLEYERMTIEIARGPESLNSRNNNNIITSQLTNAIING</sequence>
<dbReference type="VEuPathDB" id="TrichDB:TVAG_373650"/>
<protein>
    <submittedName>
        <fullName evidence="1">Uncharacterized protein</fullName>
    </submittedName>
</protein>
<dbReference type="RefSeq" id="XP_001305695.1">
    <property type="nucleotide sequence ID" value="XM_001305694.1"/>
</dbReference>
<name>A2FQQ6_TRIV3</name>
<keyword evidence="2" id="KW-1185">Reference proteome</keyword>
<reference evidence="1" key="1">
    <citation type="submission" date="2006-10" db="EMBL/GenBank/DDBJ databases">
        <authorList>
            <person name="Amadeo P."/>
            <person name="Zhao Q."/>
            <person name="Wortman J."/>
            <person name="Fraser-Liggett C."/>
            <person name="Carlton J."/>
        </authorList>
    </citation>
    <scope>NUCLEOTIDE SEQUENCE</scope>
    <source>
        <strain evidence="1">G3</strain>
    </source>
</reference>
<dbReference type="AlphaFoldDB" id="A2FQQ6"/>
<dbReference type="EMBL" id="DS113948">
    <property type="protein sequence ID" value="EAX92765.1"/>
    <property type="molecule type" value="Genomic_DNA"/>
</dbReference>
<reference evidence="1" key="2">
    <citation type="journal article" date="2007" name="Science">
        <title>Draft genome sequence of the sexually transmitted pathogen Trichomonas vaginalis.</title>
        <authorList>
            <person name="Carlton J.M."/>
            <person name="Hirt R.P."/>
            <person name="Silva J.C."/>
            <person name="Delcher A.L."/>
            <person name="Schatz M."/>
            <person name="Zhao Q."/>
            <person name="Wortman J.R."/>
            <person name="Bidwell S.L."/>
            <person name="Alsmark U.C.M."/>
            <person name="Besteiro S."/>
            <person name="Sicheritz-Ponten T."/>
            <person name="Noel C.J."/>
            <person name="Dacks J.B."/>
            <person name="Foster P.G."/>
            <person name="Simillion C."/>
            <person name="Van de Peer Y."/>
            <person name="Miranda-Saavedra D."/>
            <person name="Barton G.J."/>
            <person name="Westrop G.D."/>
            <person name="Mueller S."/>
            <person name="Dessi D."/>
            <person name="Fiori P.L."/>
            <person name="Ren Q."/>
            <person name="Paulsen I."/>
            <person name="Zhang H."/>
            <person name="Bastida-Corcuera F.D."/>
            <person name="Simoes-Barbosa A."/>
            <person name="Brown M.T."/>
            <person name="Hayes R.D."/>
            <person name="Mukherjee M."/>
            <person name="Okumura C.Y."/>
            <person name="Schneider R."/>
            <person name="Smith A.J."/>
            <person name="Vanacova S."/>
            <person name="Villalvazo M."/>
            <person name="Haas B.J."/>
            <person name="Pertea M."/>
            <person name="Feldblyum T.V."/>
            <person name="Utterback T.R."/>
            <person name="Shu C.L."/>
            <person name="Osoegawa K."/>
            <person name="de Jong P.J."/>
            <person name="Hrdy I."/>
            <person name="Horvathova L."/>
            <person name="Zubacova Z."/>
            <person name="Dolezal P."/>
            <person name="Malik S.B."/>
            <person name="Logsdon J.M. Jr."/>
            <person name="Henze K."/>
            <person name="Gupta A."/>
            <person name="Wang C.C."/>
            <person name="Dunne R.L."/>
            <person name="Upcroft J.A."/>
            <person name="Upcroft P."/>
            <person name="White O."/>
            <person name="Salzberg S.L."/>
            <person name="Tang P."/>
            <person name="Chiu C.-H."/>
            <person name="Lee Y.-S."/>
            <person name="Embley T.M."/>
            <person name="Coombs G.H."/>
            <person name="Mottram J.C."/>
            <person name="Tachezy J."/>
            <person name="Fraser-Liggett C.M."/>
            <person name="Johnson P.J."/>
        </authorList>
    </citation>
    <scope>NUCLEOTIDE SEQUENCE [LARGE SCALE GENOMIC DNA]</scope>
    <source>
        <strain evidence="1">G3</strain>
    </source>
</reference>
<organism evidence="1 2">
    <name type="scientific">Trichomonas vaginalis (strain ATCC PRA-98 / G3)</name>
    <dbReference type="NCBI Taxonomy" id="412133"/>
    <lineage>
        <taxon>Eukaryota</taxon>
        <taxon>Metamonada</taxon>
        <taxon>Parabasalia</taxon>
        <taxon>Trichomonadida</taxon>
        <taxon>Trichomonadidae</taxon>
        <taxon>Trichomonas</taxon>
    </lineage>
</organism>
<dbReference type="InParanoid" id="A2FQQ6"/>